<evidence type="ECO:0000256" key="1">
    <source>
        <dbReference type="SAM" id="MobiDB-lite"/>
    </source>
</evidence>
<feature type="compositionally biased region" description="Basic and acidic residues" evidence="1">
    <location>
        <begin position="16"/>
        <end position="38"/>
    </location>
</feature>
<evidence type="ECO:0000313" key="3">
    <source>
        <dbReference type="Proteomes" id="UP000041254"/>
    </source>
</evidence>
<dbReference type="VEuPathDB" id="CryptoDB:Vbra_6042"/>
<accession>A0A0G4FY25</accession>
<dbReference type="InParanoid" id="A0A0G4FY25"/>
<name>A0A0G4FY25_VITBC</name>
<proteinExistence type="predicted"/>
<sequence length="401" mass="43769">MTSPADPSKGTGLEEGLQREHVTAEPKADSEGKTRALDSVEEETRDGAAVGMSMPCSDSMGVKTGQKLKPEKETFFACTGREIGGKWGKGLTVLDKWTEGIFEVCDDRFVFYAYEIQSTERQHIANFEFKFSKITNLLYDESFKVLTLDTKPKSIPKLQLKFDTKSAMEKALTAIADWMGSRDQTQEIHFDAVGELYRTLMIRGKIVTSSSYGGGSSHTGLFGGIYADTSLLRMSPLLVSSYGDPTSHNNLTGELKRSTSTKRAVSPALGNPYECRKGGVFCNSMMSHSCPNLTRIYGDGRKLSTKDKLTEVKAEPEPRNYHLRGSWQTGFDRITGNVCIHRDLIELVPDSILKTTTTTANSSFDMPAPTPLVGGGEMLGGGSPFQDAGQYDGIHTSSASA</sequence>
<feature type="region of interest" description="Disordered" evidence="1">
    <location>
        <begin position="1"/>
        <end position="56"/>
    </location>
</feature>
<evidence type="ECO:0008006" key="4">
    <source>
        <dbReference type="Google" id="ProtNLM"/>
    </source>
</evidence>
<dbReference type="AlphaFoldDB" id="A0A0G4FY25"/>
<feature type="region of interest" description="Disordered" evidence="1">
    <location>
        <begin position="378"/>
        <end position="401"/>
    </location>
</feature>
<dbReference type="EMBL" id="CDMY01000520">
    <property type="protein sequence ID" value="CEM20054.1"/>
    <property type="molecule type" value="Genomic_DNA"/>
</dbReference>
<dbReference type="Proteomes" id="UP000041254">
    <property type="component" value="Unassembled WGS sequence"/>
</dbReference>
<reference evidence="2 3" key="1">
    <citation type="submission" date="2014-11" db="EMBL/GenBank/DDBJ databases">
        <authorList>
            <person name="Zhu J."/>
            <person name="Qi W."/>
            <person name="Song R."/>
        </authorList>
    </citation>
    <scope>NUCLEOTIDE SEQUENCE [LARGE SCALE GENOMIC DNA]</scope>
</reference>
<gene>
    <name evidence="2" type="ORF">Vbra_6042</name>
</gene>
<evidence type="ECO:0000313" key="2">
    <source>
        <dbReference type="EMBL" id="CEM20054.1"/>
    </source>
</evidence>
<keyword evidence="3" id="KW-1185">Reference proteome</keyword>
<protein>
    <recommendedName>
        <fullName evidence="4">PH domain-containing protein</fullName>
    </recommendedName>
</protein>
<organism evidence="2 3">
    <name type="scientific">Vitrella brassicaformis (strain CCMP3155)</name>
    <dbReference type="NCBI Taxonomy" id="1169540"/>
    <lineage>
        <taxon>Eukaryota</taxon>
        <taxon>Sar</taxon>
        <taxon>Alveolata</taxon>
        <taxon>Colpodellida</taxon>
        <taxon>Vitrellaceae</taxon>
        <taxon>Vitrella</taxon>
    </lineage>
</organism>